<organism evidence="1 2">
    <name type="scientific">Fimbriiglobus ruber</name>
    <dbReference type="NCBI Taxonomy" id="1908690"/>
    <lineage>
        <taxon>Bacteria</taxon>
        <taxon>Pseudomonadati</taxon>
        <taxon>Planctomycetota</taxon>
        <taxon>Planctomycetia</taxon>
        <taxon>Gemmatales</taxon>
        <taxon>Gemmataceae</taxon>
        <taxon>Fimbriiglobus</taxon>
    </lineage>
</organism>
<accession>A0A225D123</accession>
<dbReference type="EMBL" id="NIDE01000019">
    <property type="protein sequence ID" value="OWK35212.1"/>
    <property type="molecule type" value="Genomic_DNA"/>
</dbReference>
<name>A0A225D123_9BACT</name>
<sequence length="51" mass="5213">MNCFAATSECLDLPVTALGELVSMGVGLSLTFSADTDEIVTEPVAAPEPAK</sequence>
<comment type="caution">
    <text evidence="1">The sequence shown here is derived from an EMBL/GenBank/DDBJ whole genome shotgun (WGS) entry which is preliminary data.</text>
</comment>
<keyword evidence="2" id="KW-1185">Reference proteome</keyword>
<dbReference type="AlphaFoldDB" id="A0A225D123"/>
<proteinExistence type="predicted"/>
<gene>
    <name evidence="1" type="ORF">FRUB_10054</name>
</gene>
<dbReference type="Proteomes" id="UP000214646">
    <property type="component" value="Unassembled WGS sequence"/>
</dbReference>
<reference evidence="2" key="1">
    <citation type="submission" date="2017-06" db="EMBL/GenBank/DDBJ databases">
        <title>Genome analysis of Fimbriiglobus ruber SP5, the first member of the order Planctomycetales with confirmed chitinolytic capability.</title>
        <authorList>
            <person name="Ravin N.V."/>
            <person name="Rakitin A.L."/>
            <person name="Ivanova A.A."/>
            <person name="Beletsky A.V."/>
            <person name="Kulichevskaya I.S."/>
            <person name="Mardanov A.V."/>
            <person name="Dedysh S.N."/>
        </authorList>
    </citation>
    <scope>NUCLEOTIDE SEQUENCE [LARGE SCALE GENOMIC DNA]</scope>
    <source>
        <strain evidence="2">SP5</strain>
    </source>
</reference>
<protein>
    <submittedName>
        <fullName evidence="1">Uncharacterized protein</fullName>
    </submittedName>
</protein>
<evidence type="ECO:0000313" key="1">
    <source>
        <dbReference type="EMBL" id="OWK35212.1"/>
    </source>
</evidence>
<evidence type="ECO:0000313" key="2">
    <source>
        <dbReference type="Proteomes" id="UP000214646"/>
    </source>
</evidence>